<dbReference type="SFLD" id="SFLDG01129">
    <property type="entry name" value="C1.5:_HAD__Beta-PGM__Phosphata"/>
    <property type="match status" value="1"/>
</dbReference>
<dbReference type="RefSeq" id="WP_220481364.1">
    <property type="nucleotide sequence ID" value="NZ_JACGXA010000001.1"/>
</dbReference>
<protein>
    <submittedName>
        <fullName evidence="1">Putative hydrolase of the HAD superfamily</fullName>
    </submittedName>
</protein>
<dbReference type="Gene3D" id="3.40.50.1000">
    <property type="entry name" value="HAD superfamily/HAD-like"/>
    <property type="match status" value="1"/>
</dbReference>
<dbReference type="InterPro" id="IPR023214">
    <property type="entry name" value="HAD_sf"/>
</dbReference>
<dbReference type="Proteomes" id="UP000580910">
    <property type="component" value="Unassembled WGS sequence"/>
</dbReference>
<evidence type="ECO:0000313" key="1">
    <source>
        <dbReference type="EMBL" id="MBA8804664.1"/>
    </source>
</evidence>
<keyword evidence="2" id="KW-1185">Reference proteome</keyword>
<sequence length="201" mass="20991">MVGHVLLDADGVLQRHPVGWVEAAAAYVGDDAATFFADVTAHERDLLAGGDGFAAVLAAVLEKYGVAASADEVYRAVWLTIEPVAGTVALVHRLRGLGLGVHLATNQQAGRAAHMRAELGYDDLFDESFYSCEIGAAKPDPAFFGAALDRLGVPAPAVLFVDDSAANVTAAREVGLAAECWHLDEGMDVLGERLAAHGVLV</sequence>
<dbReference type="Pfam" id="PF00702">
    <property type="entry name" value="Hydrolase"/>
    <property type="match status" value="1"/>
</dbReference>
<accession>A0A7W3J1U2</accession>
<evidence type="ECO:0000313" key="2">
    <source>
        <dbReference type="Proteomes" id="UP000580910"/>
    </source>
</evidence>
<keyword evidence="1" id="KW-0378">Hydrolase</keyword>
<organism evidence="1 2">
    <name type="scientific">Nocardioides ginsengisegetis</name>
    <dbReference type="NCBI Taxonomy" id="661491"/>
    <lineage>
        <taxon>Bacteria</taxon>
        <taxon>Bacillati</taxon>
        <taxon>Actinomycetota</taxon>
        <taxon>Actinomycetes</taxon>
        <taxon>Propionibacteriales</taxon>
        <taxon>Nocardioidaceae</taxon>
        <taxon>Nocardioides</taxon>
    </lineage>
</organism>
<dbReference type="SFLD" id="SFLDS00003">
    <property type="entry name" value="Haloacid_Dehalogenase"/>
    <property type="match status" value="1"/>
</dbReference>
<dbReference type="AlphaFoldDB" id="A0A7W3J1U2"/>
<comment type="caution">
    <text evidence="1">The sequence shown here is derived from an EMBL/GenBank/DDBJ whole genome shotgun (WGS) entry which is preliminary data.</text>
</comment>
<dbReference type="InterPro" id="IPR006439">
    <property type="entry name" value="HAD-SF_hydro_IA"/>
</dbReference>
<dbReference type="GO" id="GO:0016787">
    <property type="term" value="F:hydrolase activity"/>
    <property type="evidence" value="ECO:0007669"/>
    <property type="project" value="UniProtKB-KW"/>
</dbReference>
<dbReference type="NCBIfam" id="TIGR01509">
    <property type="entry name" value="HAD-SF-IA-v3"/>
    <property type="match status" value="1"/>
</dbReference>
<dbReference type="SUPFAM" id="SSF56784">
    <property type="entry name" value="HAD-like"/>
    <property type="match status" value="1"/>
</dbReference>
<gene>
    <name evidence="1" type="ORF">FB382_002955</name>
</gene>
<dbReference type="PANTHER" id="PTHR43611:SF3">
    <property type="entry name" value="FLAVIN MONONUCLEOTIDE HYDROLASE 1, CHLOROPLATIC"/>
    <property type="match status" value="1"/>
</dbReference>
<name>A0A7W3J1U2_9ACTN</name>
<proteinExistence type="predicted"/>
<dbReference type="EMBL" id="JACGXA010000001">
    <property type="protein sequence ID" value="MBA8804664.1"/>
    <property type="molecule type" value="Genomic_DNA"/>
</dbReference>
<dbReference type="InterPro" id="IPR036412">
    <property type="entry name" value="HAD-like_sf"/>
</dbReference>
<reference evidence="1 2" key="1">
    <citation type="submission" date="2020-07" db="EMBL/GenBank/DDBJ databases">
        <title>Sequencing the genomes of 1000 actinobacteria strains.</title>
        <authorList>
            <person name="Klenk H.-P."/>
        </authorList>
    </citation>
    <scope>NUCLEOTIDE SEQUENCE [LARGE SCALE GENOMIC DNA]</scope>
    <source>
        <strain evidence="1 2">DSM 21349</strain>
    </source>
</reference>
<dbReference type="PANTHER" id="PTHR43611">
    <property type="entry name" value="ALPHA-D-GLUCOSE 1-PHOSPHATE PHOSPHATASE"/>
    <property type="match status" value="1"/>
</dbReference>